<dbReference type="InterPro" id="IPR007536">
    <property type="entry name" value="16SrRNA_methylTrfase_J"/>
</dbReference>
<organism evidence="1 2">
    <name type="scientific">Paenibacillus gallinarum</name>
    <dbReference type="NCBI Taxonomy" id="2762232"/>
    <lineage>
        <taxon>Bacteria</taxon>
        <taxon>Bacillati</taxon>
        <taxon>Bacillota</taxon>
        <taxon>Bacilli</taxon>
        <taxon>Bacillales</taxon>
        <taxon>Paenibacillaceae</taxon>
        <taxon>Paenibacillus</taxon>
    </lineage>
</organism>
<dbReference type="PANTHER" id="PTHR36112:SF1">
    <property type="entry name" value="RIBOSOMAL RNA SMALL SUBUNIT METHYLTRANSFERASE J"/>
    <property type="match status" value="1"/>
</dbReference>
<accession>A0ABR8SXB4</accession>
<keyword evidence="1" id="KW-0808">Transferase</keyword>
<dbReference type="GO" id="GO:0032259">
    <property type="term" value="P:methylation"/>
    <property type="evidence" value="ECO:0007669"/>
    <property type="project" value="UniProtKB-KW"/>
</dbReference>
<dbReference type="CDD" id="cd02440">
    <property type="entry name" value="AdoMet_MTases"/>
    <property type="match status" value="1"/>
</dbReference>
<evidence type="ECO:0000313" key="1">
    <source>
        <dbReference type="EMBL" id="MBD7968146.1"/>
    </source>
</evidence>
<dbReference type="PANTHER" id="PTHR36112">
    <property type="entry name" value="RIBOSOMAL RNA SMALL SUBUNIT METHYLTRANSFERASE J"/>
    <property type="match status" value="1"/>
</dbReference>
<dbReference type="InterPro" id="IPR029063">
    <property type="entry name" value="SAM-dependent_MTases_sf"/>
</dbReference>
<dbReference type="Pfam" id="PF04445">
    <property type="entry name" value="SAM_MT"/>
    <property type="match status" value="1"/>
</dbReference>
<name>A0ABR8SXB4_9BACL</name>
<evidence type="ECO:0000313" key="2">
    <source>
        <dbReference type="Proteomes" id="UP000608071"/>
    </source>
</evidence>
<dbReference type="Proteomes" id="UP000608071">
    <property type="component" value="Unassembled WGS sequence"/>
</dbReference>
<sequence length="261" mass="29091">MLITTGETKNGDLVKRAMVLAEATGSLYVPRNKTSLARLAEEYKDDEIVVVVKEGARLSRQNEPELSFHPSMGYVRAKRILRGESDPMLTAGDIKEGDTVLDCTAGLGTDALVFAVAVGKSGHVIACESSHSLYTLLLEGMKYYRTGKPEVNEALRSIELKHSDHLSLLKQMEDNSVDVIYFDPMFRQPMLDSSGIKPLRPFANDAALQIESIIEARRVARKRIVMKEKAGSDEFTRLGFREPDRSRSKIVYGVIELDNEQ</sequence>
<gene>
    <name evidence="1" type="ORF">H9647_08720</name>
</gene>
<dbReference type="EMBL" id="JACSQL010000002">
    <property type="protein sequence ID" value="MBD7968146.1"/>
    <property type="molecule type" value="Genomic_DNA"/>
</dbReference>
<dbReference type="GO" id="GO:0008168">
    <property type="term" value="F:methyltransferase activity"/>
    <property type="evidence" value="ECO:0007669"/>
    <property type="project" value="UniProtKB-KW"/>
</dbReference>
<comment type="caution">
    <text evidence="1">The sequence shown here is derived from an EMBL/GenBank/DDBJ whole genome shotgun (WGS) entry which is preliminary data.</text>
</comment>
<dbReference type="RefSeq" id="WP_191799339.1">
    <property type="nucleotide sequence ID" value="NZ_JACSQL010000002.1"/>
</dbReference>
<keyword evidence="2" id="KW-1185">Reference proteome</keyword>
<protein>
    <submittedName>
        <fullName evidence="1">Class I SAM-dependent methyltransferase</fullName>
    </submittedName>
</protein>
<keyword evidence="1" id="KW-0489">Methyltransferase</keyword>
<proteinExistence type="predicted"/>
<dbReference type="SUPFAM" id="SSF53335">
    <property type="entry name" value="S-adenosyl-L-methionine-dependent methyltransferases"/>
    <property type="match status" value="1"/>
</dbReference>
<dbReference type="Gene3D" id="3.40.50.150">
    <property type="entry name" value="Vaccinia Virus protein VP39"/>
    <property type="match status" value="1"/>
</dbReference>
<reference evidence="1 2" key="1">
    <citation type="submission" date="2020-08" db="EMBL/GenBank/DDBJ databases">
        <title>A Genomic Blueprint of the Chicken Gut Microbiome.</title>
        <authorList>
            <person name="Gilroy R."/>
            <person name="Ravi A."/>
            <person name="Getino M."/>
            <person name="Pursley I."/>
            <person name="Horton D.L."/>
            <person name="Alikhan N.-F."/>
            <person name="Baker D."/>
            <person name="Gharbi K."/>
            <person name="Hall N."/>
            <person name="Watson M."/>
            <person name="Adriaenssens E.M."/>
            <person name="Foster-Nyarko E."/>
            <person name="Jarju S."/>
            <person name="Secka A."/>
            <person name="Antonio M."/>
            <person name="Oren A."/>
            <person name="Chaudhuri R."/>
            <person name="La Ragione R.M."/>
            <person name="Hildebrand F."/>
            <person name="Pallen M.J."/>
        </authorList>
    </citation>
    <scope>NUCLEOTIDE SEQUENCE [LARGE SCALE GENOMIC DNA]</scope>
    <source>
        <strain evidence="1 2">Sa2BVA9</strain>
    </source>
</reference>